<protein>
    <submittedName>
        <fullName evidence="1">Uncharacterized protein</fullName>
    </submittedName>
</protein>
<dbReference type="EMBL" id="CP108222">
    <property type="protein sequence ID" value="WTT17826.1"/>
    <property type="molecule type" value="Genomic_DNA"/>
</dbReference>
<reference evidence="1" key="1">
    <citation type="submission" date="2022-10" db="EMBL/GenBank/DDBJ databases">
        <title>The complete genomes of actinobacterial strains from the NBC collection.</title>
        <authorList>
            <person name="Joergensen T.S."/>
            <person name="Alvarez Arevalo M."/>
            <person name="Sterndorff E.B."/>
            <person name="Faurdal D."/>
            <person name="Vuksanovic O."/>
            <person name="Mourched A.-S."/>
            <person name="Charusanti P."/>
            <person name="Shaw S."/>
            <person name="Blin K."/>
            <person name="Weber T."/>
        </authorList>
    </citation>
    <scope>NUCLEOTIDE SEQUENCE</scope>
    <source>
        <strain evidence="1">NBC_00093</strain>
    </source>
</reference>
<accession>A0AAU2A1N2</accession>
<evidence type="ECO:0000313" key="1">
    <source>
        <dbReference type="EMBL" id="WTT17826.1"/>
    </source>
</evidence>
<gene>
    <name evidence="1" type="ORF">OHA22_20900</name>
</gene>
<proteinExistence type="predicted"/>
<organism evidence="1">
    <name type="scientific">Streptomyces sp. NBC_00093</name>
    <dbReference type="NCBI Taxonomy" id="2975649"/>
    <lineage>
        <taxon>Bacteria</taxon>
        <taxon>Bacillati</taxon>
        <taxon>Actinomycetota</taxon>
        <taxon>Actinomycetes</taxon>
        <taxon>Kitasatosporales</taxon>
        <taxon>Streptomycetaceae</taxon>
        <taxon>Streptomyces</taxon>
    </lineage>
</organism>
<dbReference type="AlphaFoldDB" id="A0AAU2A1N2"/>
<sequence>MTPLVVALLVLGVGMAGWLALGVLVEHLTSRGTVPERLAVHVLPGRLPSYVREDLKISRRDRAQYRVRKPGA</sequence>
<name>A0AAU2A1N2_9ACTN</name>